<evidence type="ECO:0000313" key="3">
    <source>
        <dbReference type="EMBL" id="MDA0180834.1"/>
    </source>
</evidence>
<gene>
    <name evidence="3" type="ORF">OJ997_11065</name>
</gene>
<dbReference type="EMBL" id="JAPDDP010000016">
    <property type="protein sequence ID" value="MDA0180834.1"/>
    <property type="molecule type" value="Genomic_DNA"/>
</dbReference>
<dbReference type="PANTHER" id="PTHR35333">
    <property type="entry name" value="BETA-LACTAMASE"/>
    <property type="match status" value="1"/>
</dbReference>
<dbReference type="Pfam" id="PF13354">
    <property type="entry name" value="Beta-lactamase2"/>
    <property type="match status" value="1"/>
</dbReference>
<dbReference type="GO" id="GO:0008800">
    <property type="term" value="F:beta-lactamase activity"/>
    <property type="evidence" value="ECO:0007669"/>
    <property type="project" value="InterPro"/>
</dbReference>
<name>A0A9X3N9D1_9ACTN</name>
<dbReference type="InterPro" id="IPR012338">
    <property type="entry name" value="Beta-lactam/transpept-like"/>
</dbReference>
<evidence type="ECO:0000259" key="2">
    <source>
        <dbReference type="Pfam" id="PF13354"/>
    </source>
</evidence>
<evidence type="ECO:0000256" key="1">
    <source>
        <dbReference type="SAM" id="MobiDB-lite"/>
    </source>
</evidence>
<comment type="caution">
    <text evidence="3">The sequence shown here is derived from an EMBL/GenBank/DDBJ whole genome shotgun (WGS) entry which is preliminary data.</text>
</comment>
<sequence length="241" mass="25813">MAAGGDGNEQPARRTEPKPLVSSSGLEQATTFAKTRAGTVAWAVATEDGKLRGHNAAVQFRSASMVKAMLMVAVLRRAATRTVTADEAALLSPMVTASDNDAAHTVYAAVGDAGLAAVARAARMTHFLPVGAVFETRITAADQARFFLRIDRLVPKRHRAYARGLLGGIVKPQRWGLAPVAERRGFRVFFKGGWRRGITHQSALLERDGRRVALAVLTSDEPNQTYGQATLAGVASRVLRP</sequence>
<keyword evidence="4" id="KW-1185">Reference proteome</keyword>
<dbReference type="PANTHER" id="PTHR35333:SF3">
    <property type="entry name" value="BETA-LACTAMASE-TYPE TRANSPEPTIDASE FOLD CONTAINING PROTEIN"/>
    <property type="match status" value="1"/>
</dbReference>
<dbReference type="AlphaFoldDB" id="A0A9X3N9D1"/>
<dbReference type="SUPFAM" id="SSF56601">
    <property type="entry name" value="beta-lactamase/transpeptidase-like"/>
    <property type="match status" value="1"/>
</dbReference>
<reference evidence="3" key="1">
    <citation type="submission" date="2022-10" db="EMBL/GenBank/DDBJ databases">
        <title>The WGS of Solirubrobacter phytolaccae KCTC 29190.</title>
        <authorList>
            <person name="Jiang Z."/>
        </authorList>
    </citation>
    <scope>NUCLEOTIDE SEQUENCE</scope>
    <source>
        <strain evidence="3">KCTC 29190</strain>
    </source>
</reference>
<dbReference type="Proteomes" id="UP001147653">
    <property type="component" value="Unassembled WGS sequence"/>
</dbReference>
<accession>A0A9X3N9D1</accession>
<keyword evidence="3" id="KW-0378">Hydrolase</keyword>
<organism evidence="3 4">
    <name type="scientific">Solirubrobacter phytolaccae</name>
    <dbReference type="NCBI Taxonomy" id="1404360"/>
    <lineage>
        <taxon>Bacteria</taxon>
        <taxon>Bacillati</taxon>
        <taxon>Actinomycetota</taxon>
        <taxon>Thermoleophilia</taxon>
        <taxon>Solirubrobacterales</taxon>
        <taxon>Solirubrobacteraceae</taxon>
        <taxon>Solirubrobacter</taxon>
    </lineage>
</organism>
<dbReference type="GO" id="GO:0030655">
    <property type="term" value="P:beta-lactam antibiotic catabolic process"/>
    <property type="evidence" value="ECO:0007669"/>
    <property type="project" value="InterPro"/>
</dbReference>
<dbReference type="Gene3D" id="3.40.710.10">
    <property type="entry name" value="DD-peptidase/beta-lactamase superfamily"/>
    <property type="match status" value="1"/>
</dbReference>
<dbReference type="GO" id="GO:0046677">
    <property type="term" value="P:response to antibiotic"/>
    <property type="evidence" value="ECO:0007669"/>
    <property type="project" value="InterPro"/>
</dbReference>
<dbReference type="RefSeq" id="WP_270025143.1">
    <property type="nucleotide sequence ID" value="NZ_JAPDDP010000016.1"/>
</dbReference>
<evidence type="ECO:0000313" key="4">
    <source>
        <dbReference type="Proteomes" id="UP001147653"/>
    </source>
</evidence>
<feature type="domain" description="Beta-lactamase class A catalytic" evidence="2">
    <location>
        <begin position="90"/>
        <end position="218"/>
    </location>
</feature>
<protein>
    <submittedName>
        <fullName evidence="3">Class A beta-lactamase-related serine hydrolase</fullName>
    </submittedName>
</protein>
<dbReference type="InterPro" id="IPR000871">
    <property type="entry name" value="Beta-lactam_class-A"/>
</dbReference>
<feature type="region of interest" description="Disordered" evidence="1">
    <location>
        <begin position="1"/>
        <end position="28"/>
    </location>
</feature>
<proteinExistence type="predicted"/>
<dbReference type="InterPro" id="IPR045155">
    <property type="entry name" value="Beta-lactam_cat"/>
</dbReference>